<dbReference type="Pfam" id="PF01497">
    <property type="entry name" value="Peripla_BP_2"/>
    <property type="match status" value="1"/>
</dbReference>
<comment type="caution">
    <text evidence="4">The sequence shown here is derived from an EMBL/GenBank/DDBJ whole genome shotgun (WGS) entry which is preliminary data.</text>
</comment>
<dbReference type="InterPro" id="IPR054828">
    <property type="entry name" value="Vit_B12_bind_prot"/>
</dbReference>
<reference evidence="4" key="1">
    <citation type="submission" date="2020-02" db="EMBL/GenBank/DDBJ databases">
        <authorList>
            <person name="Chen W.-M."/>
        </authorList>
    </citation>
    <scope>NUCLEOTIDE SEQUENCE</scope>
    <source>
        <strain evidence="4">NBD-18</strain>
    </source>
</reference>
<evidence type="ECO:0000313" key="4">
    <source>
        <dbReference type="EMBL" id="NDY82224.1"/>
    </source>
</evidence>
<dbReference type="EMBL" id="JAAGRN010000002">
    <property type="protein sequence ID" value="NDY82224.1"/>
    <property type="molecule type" value="Genomic_DNA"/>
</dbReference>
<feature type="signal peptide" evidence="2">
    <location>
        <begin position="1"/>
        <end position="29"/>
    </location>
</feature>
<name>A0A6B2QY33_9BURK</name>
<dbReference type="Gene3D" id="3.40.50.1980">
    <property type="entry name" value="Nitrogenase molybdenum iron protein domain"/>
    <property type="match status" value="2"/>
</dbReference>
<accession>A0A6B2QY33</accession>
<dbReference type="AlphaFoldDB" id="A0A6B2QY33"/>
<dbReference type="InterPro" id="IPR050902">
    <property type="entry name" value="ABC_Transporter_SBP"/>
</dbReference>
<dbReference type="SUPFAM" id="SSF53807">
    <property type="entry name" value="Helical backbone' metal receptor"/>
    <property type="match status" value="1"/>
</dbReference>
<dbReference type="CDD" id="cd01144">
    <property type="entry name" value="BtuF"/>
    <property type="match status" value="1"/>
</dbReference>
<organism evidence="4">
    <name type="scientific">Sheuella amnicola</name>
    <dbReference type="NCBI Taxonomy" id="2707330"/>
    <lineage>
        <taxon>Bacteria</taxon>
        <taxon>Pseudomonadati</taxon>
        <taxon>Pseudomonadota</taxon>
        <taxon>Betaproteobacteria</taxon>
        <taxon>Burkholderiales</taxon>
        <taxon>Alcaligenaceae</taxon>
        <taxon>Sheuella</taxon>
    </lineage>
</organism>
<dbReference type="PROSITE" id="PS50983">
    <property type="entry name" value="FE_B12_PBP"/>
    <property type="match status" value="1"/>
</dbReference>
<evidence type="ECO:0000259" key="3">
    <source>
        <dbReference type="PROSITE" id="PS50983"/>
    </source>
</evidence>
<sequence>MRFTSLKNSLIRLSLGAAACCFLIPQALAADIEIIDDNGRAVLLSQPAKRVVTLTPHVTELVFEAGAGSKIVATVNASDFPPEARTLPRIGDGLTPDPEKIAALKPDLIIGWLPDQTISLDSLNIPVFISSPQTLADIPDSVETFGVLLGTSGTARNRADALRKKLDSLSNRASQRPLVRVFIQAGAEPEYSLGGDHILSDVIGLCGGVNVFGESSALAPKISIESVIAAKPDLILVGKVGAPAAPAADTQSLAYWKVAGLPAARPGHVFMIDADVLYRPGPRLIDAATRICDVIEQVRSK</sequence>
<gene>
    <name evidence="4" type="ORF">G3I67_03165</name>
</gene>
<evidence type="ECO:0000256" key="2">
    <source>
        <dbReference type="SAM" id="SignalP"/>
    </source>
</evidence>
<dbReference type="NCBIfam" id="NF038402">
    <property type="entry name" value="TroA_like"/>
    <property type="match status" value="1"/>
</dbReference>
<keyword evidence="1 2" id="KW-0732">Signal</keyword>
<feature type="domain" description="Fe/B12 periplasmic-binding" evidence="3">
    <location>
        <begin position="50"/>
        <end position="301"/>
    </location>
</feature>
<dbReference type="PANTHER" id="PTHR30535:SF34">
    <property type="entry name" value="MOLYBDATE-BINDING PROTEIN MOLA"/>
    <property type="match status" value="1"/>
</dbReference>
<evidence type="ECO:0000256" key="1">
    <source>
        <dbReference type="ARBA" id="ARBA00022729"/>
    </source>
</evidence>
<dbReference type="PANTHER" id="PTHR30535">
    <property type="entry name" value="VITAMIN B12-BINDING PROTEIN"/>
    <property type="match status" value="1"/>
</dbReference>
<dbReference type="InterPro" id="IPR002491">
    <property type="entry name" value="ABC_transptr_periplasmic_BD"/>
</dbReference>
<protein>
    <submittedName>
        <fullName evidence="4">Cobalamin-binding protein</fullName>
    </submittedName>
</protein>
<proteinExistence type="predicted"/>
<feature type="chain" id="PRO_5025495354" evidence="2">
    <location>
        <begin position="30"/>
        <end position="301"/>
    </location>
</feature>